<dbReference type="EC" id="3.1.1.11" evidence="4 12"/>
<evidence type="ECO:0000256" key="4">
    <source>
        <dbReference type="ARBA" id="ARBA00013229"/>
    </source>
</evidence>
<proteinExistence type="inferred from homology"/>
<evidence type="ECO:0000256" key="9">
    <source>
        <dbReference type="ARBA" id="ARBA00023085"/>
    </source>
</evidence>
<dbReference type="InterPro" id="IPR033131">
    <property type="entry name" value="Pectinesterase_Asp_AS"/>
</dbReference>
<evidence type="ECO:0000256" key="7">
    <source>
        <dbReference type="ARBA" id="ARBA00022729"/>
    </source>
</evidence>
<comment type="pathway">
    <text evidence="2 12">Glycan metabolism; pectin degradation; 2-dehydro-3-deoxy-D-gluconate from pectin: step 1/5.</text>
</comment>
<feature type="active site" evidence="11">
    <location>
        <position position="231"/>
    </location>
</feature>
<gene>
    <name evidence="14" type="ORF">JCGZ_07525</name>
</gene>
<dbReference type="OrthoDB" id="2019149at2759"/>
<dbReference type="Gene3D" id="2.160.20.10">
    <property type="entry name" value="Single-stranded right-handed beta-helix, Pectin lyase-like"/>
    <property type="match status" value="1"/>
</dbReference>
<evidence type="ECO:0000256" key="1">
    <source>
        <dbReference type="ARBA" id="ARBA00004191"/>
    </source>
</evidence>
<dbReference type="Proteomes" id="UP000027138">
    <property type="component" value="Unassembled WGS sequence"/>
</dbReference>
<evidence type="ECO:0000256" key="3">
    <source>
        <dbReference type="ARBA" id="ARBA00008891"/>
    </source>
</evidence>
<reference evidence="14 15" key="1">
    <citation type="journal article" date="2014" name="PLoS ONE">
        <title>Global Analysis of Gene Expression Profiles in Physic Nut (Jatropha curcas L.) Seedlings Exposed to Salt Stress.</title>
        <authorList>
            <person name="Zhang L."/>
            <person name="Zhang C."/>
            <person name="Wu P."/>
            <person name="Chen Y."/>
            <person name="Li M."/>
            <person name="Jiang H."/>
            <person name="Wu G."/>
        </authorList>
    </citation>
    <scope>NUCLEOTIDE SEQUENCE [LARGE SCALE GENOMIC DNA]</scope>
    <source>
        <strain evidence="15">cv. GZQX0401</strain>
        <tissue evidence="14">Young leaves</tissue>
    </source>
</reference>
<keyword evidence="7 12" id="KW-0732">Signal</keyword>
<feature type="signal peptide" evidence="12">
    <location>
        <begin position="1"/>
        <end position="26"/>
    </location>
</feature>
<dbReference type="GO" id="GO:0045490">
    <property type="term" value="P:pectin catabolic process"/>
    <property type="evidence" value="ECO:0007669"/>
    <property type="project" value="UniProtKB-UniRule"/>
</dbReference>
<sequence>MKRISSLISSLSIAILALQLLPTANSHAKLVPIEYSKLRSWVSDNIKDFNRHKSEDSEGTPIVLDERLVAAEDGVRVITVAKNSTVADFETITDAINSVPVNNTARRIIWIRGGEYWEKITVNVSKPFITLYGEAADMPMIVFNGTASVYGTIYSATVAVESDYFMAVNVVFLNAAPMPDVNITGAQAVAMRISGDKAAFYNCKFVGFQDTLCDDRGRHFFKDCYVVGTVDFIFGNGKSLYLNTTIESVANETGVITAQGRENTEEESGFTFIHCNLTGIGNNTYLGRAWKVRPRVVFAYTYMGSIINGAGWSTGKHPESNETAYYGEYMCKGPGASSDGRVKYAKLLSEEEAKPFLSMTYINGNKWLIPPPNL</sequence>
<evidence type="ECO:0000256" key="11">
    <source>
        <dbReference type="PROSITE-ProRule" id="PRU10040"/>
    </source>
</evidence>
<keyword evidence="6" id="KW-0964">Secreted</keyword>
<dbReference type="InterPro" id="IPR000070">
    <property type="entry name" value="Pectinesterase_cat"/>
</dbReference>
<comment type="catalytic activity">
    <reaction evidence="10 12">
        <text>[(1-&gt;4)-alpha-D-galacturonosyl methyl ester](n) + n H2O = [(1-&gt;4)-alpha-D-galacturonosyl](n) + n methanol + n H(+)</text>
        <dbReference type="Rhea" id="RHEA:22380"/>
        <dbReference type="Rhea" id="RHEA-COMP:14570"/>
        <dbReference type="Rhea" id="RHEA-COMP:14573"/>
        <dbReference type="ChEBI" id="CHEBI:15377"/>
        <dbReference type="ChEBI" id="CHEBI:15378"/>
        <dbReference type="ChEBI" id="CHEBI:17790"/>
        <dbReference type="ChEBI" id="CHEBI:140522"/>
        <dbReference type="ChEBI" id="CHEBI:140523"/>
        <dbReference type="EC" id="3.1.1.11"/>
    </reaction>
</comment>
<protein>
    <recommendedName>
        <fullName evidence="4 12">Pectinesterase</fullName>
        <ecNumber evidence="4 12">3.1.1.11</ecNumber>
    </recommendedName>
</protein>
<keyword evidence="15" id="KW-1185">Reference proteome</keyword>
<dbReference type="KEGG" id="jcu:105638008"/>
<accession>A0A067KQ48</accession>
<keyword evidence="8 12" id="KW-0378">Hydrolase</keyword>
<evidence type="ECO:0000256" key="8">
    <source>
        <dbReference type="ARBA" id="ARBA00022801"/>
    </source>
</evidence>
<evidence type="ECO:0000256" key="12">
    <source>
        <dbReference type="RuleBase" id="RU000589"/>
    </source>
</evidence>
<dbReference type="InterPro" id="IPR012334">
    <property type="entry name" value="Pectin_lyas_fold"/>
</dbReference>
<organism evidence="14 15">
    <name type="scientific">Jatropha curcas</name>
    <name type="common">Barbados nut</name>
    <dbReference type="NCBI Taxonomy" id="180498"/>
    <lineage>
        <taxon>Eukaryota</taxon>
        <taxon>Viridiplantae</taxon>
        <taxon>Streptophyta</taxon>
        <taxon>Embryophyta</taxon>
        <taxon>Tracheophyta</taxon>
        <taxon>Spermatophyta</taxon>
        <taxon>Magnoliopsida</taxon>
        <taxon>eudicotyledons</taxon>
        <taxon>Gunneridae</taxon>
        <taxon>Pentapetalae</taxon>
        <taxon>rosids</taxon>
        <taxon>fabids</taxon>
        <taxon>Malpighiales</taxon>
        <taxon>Euphorbiaceae</taxon>
        <taxon>Crotonoideae</taxon>
        <taxon>Jatropheae</taxon>
        <taxon>Jatropha</taxon>
    </lineage>
</organism>
<dbReference type="PROSITE" id="PS00503">
    <property type="entry name" value="PECTINESTERASE_2"/>
    <property type="match status" value="1"/>
</dbReference>
<dbReference type="PANTHER" id="PTHR31321:SF126">
    <property type="entry name" value="PECTINESTERASE"/>
    <property type="match status" value="1"/>
</dbReference>
<dbReference type="GO" id="GO:0030599">
    <property type="term" value="F:pectinesterase activity"/>
    <property type="evidence" value="ECO:0007669"/>
    <property type="project" value="UniProtKB-UniRule"/>
</dbReference>
<comment type="similarity">
    <text evidence="3">Belongs to the pectinesterase family.</text>
</comment>
<keyword evidence="9 12" id="KW-0063">Aspartyl esterase</keyword>
<dbReference type="FunFam" id="2.160.20.10:FF:000008">
    <property type="entry name" value="Pectinesterase"/>
    <property type="match status" value="1"/>
</dbReference>
<feature type="domain" description="Pectinesterase catalytic" evidence="13">
    <location>
        <begin position="78"/>
        <end position="365"/>
    </location>
</feature>
<evidence type="ECO:0000313" key="14">
    <source>
        <dbReference type="EMBL" id="KDP33954.1"/>
    </source>
</evidence>
<dbReference type="UniPathway" id="UPA00545">
    <property type="reaction ID" value="UER00823"/>
</dbReference>
<comment type="subcellular location">
    <subcellularLocation>
        <location evidence="1">Secreted</location>
        <location evidence="1">Cell wall</location>
    </subcellularLocation>
</comment>
<dbReference type="Pfam" id="PF01095">
    <property type="entry name" value="Pectinesterase"/>
    <property type="match status" value="1"/>
</dbReference>
<dbReference type="EMBL" id="KK914539">
    <property type="protein sequence ID" value="KDP33954.1"/>
    <property type="molecule type" value="Genomic_DNA"/>
</dbReference>
<dbReference type="PANTHER" id="PTHR31321">
    <property type="entry name" value="ACYL-COA THIOESTER HYDROLASE YBHC-RELATED"/>
    <property type="match status" value="1"/>
</dbReference>
<dbReference type="STRING" id="180498.A0A067KQ48"/>
<dbReference type="SUPFAM" id="SSF51126">
    <property type="entry name" value="Pectin lyase-like"/>
    <property type="match status" value="1"/>
</dbReference>
<evidence type="ECO:0000256" key="2">
    <source>
        <dbReference type="ARBA" id="ARBA00005184"/>
    </source>
</evidence>
<name>A0A067KQ48_JATCU</name>
<dbReference type="InterPro" id="IPR011050">
    <property type="entry name" value="Pectin_lyase_fold/virulence"/>
</dbReference>
<evidence type="ECO:0000256" key="10">
    <source>
        <dbReference type="ARBA" id="ARBA00047928"/>
    </source>
</evidence>
<evidence type="ECO:0000313" key="15">
    <source>
        <dbReference type="Proteomes" id="UP000027138"/>
    </source>
</evidence>
<dbReference type="GO" id="GO:0042545">
    <property type="term" value="P:cell wall modification"/>
    <property type="evidence" value="ECO:0007669"/>
    <property type="project" value="UniProtKB-UniRule"/>
</dbReference>
<feature type="chain" id="PRO_5005103470" description="Pectinesterase" evidence="12">
    <location>
        <begin position="27"/>
        <end position="374"/>
    </location>
</feature>
<evidence type="ECO:0000256" key="5">
    <source>
        <dbReference type="ARBA" id="ARBA00022512"/>
    </source>
</evidence>
<keyword evidence="5" id="KW-0134">Cell wall</keyword>
<evidence type="ECO:0000256" key="6">
    <source>
        <dbReference type="ARBA" id="ARBA00022525"/>
    </source>
</evidence>
<dbReference type="AlphaFoldDB" id="A0A067KQ48"/>
<evidence type="ECO:0000259" key="13">
    <source>
        <dbReference type="Pfam" id="PF01095"/>
    </source>
</evidence>